<sequence length="73" mass="8240">MLNGQTNILSLRGIVYHGENHFSFKIILSEGKVWYHDGIETGKISIEDGNLLNMTSNDLKVYQDKNLVLAVYA</sequence>
<reference evidence="2" key="1">
    <citation type="journal article" date="2014" name="Proc. Natl. Acad. Sci. U.S.A.">
        <title>Extensive sampling of basidiomycete genomes demonstrates inadequacy of the white-rot/brown-rot paradigm for wood decay fungi.</title>
        <authorList>
            <person name="Riley R."/>
            <person name="Salamov A.A."/>
            <person name="Brown D.W."/>
            <person name="Nagy L.G."/>
            <person name="Floudas D."/>
            <person name="Held B.W."/>
            <person name="Levasseur A."/>
            <person name="Lombard V."/>
            <person name="Morin E."/>
            <person name="Otillar R."/>
            <person name="Lindquist E.A."/>
            <person name="Sun H."/>
            <person name="LaButti K.M."/>
            <person name="Schmutz J."/>
            <person name="Jabbour D."/>
            <person name="Luo H."/>
            <person name="Baker S.E."/>
            <person name="Pisabarro A.G."/>
            <person name="Walton J.D."/>
            <person name="Blanchette R.A."/>
            <person name="Henrissat B."/>
            <person name="Martin F."/>
            <person name="Cullen D."/>
            <person name="Hibbett D.S."/>
            <person name="Grigoriev I.V."/>
        </authorList>
    </citation>
    <scope>NUCLEOTIDE SEQUENCE [LARGE SCALE GENOMIC DNA]</scope>
    <source>
        <strain evidence="2">CBS 339.88</strain>
    </source>
</reference>
<keyword evidence="2" id="KW-1185">Reference proteome</keyword>
<dbReference type="Proteomes" id="UP000027222">
    <property type="component" value="Unassembled WGS sequence"/>
</dbReference>
<name>A0A067TGN0_GALM3</name>
<gene>
    <name evidence="1" type="ORF">GALMADRAFT_58068</name>
</gene>
<accession>A0A067TGN0</accession>
<evidence type="ECO:0000313" key="2">
    <source>
        <dbReference type="Proteomes" id="UP000027222"/>
    </source>
</evidence>
<dbReference type="HOGENOM" id="CLU_161516_1_0_1"/>
<protein>
    <submittedName>
        <fullName evidence="1">Uncharacterized protein</fullName>
    </submittedName>
</protein>
<dbReference type="EMBL" id="KL142369">
    <property type="protein sequence ID" value="KDR82311.1"/>
    <property type="molecule type" value="Genomic_DNA"/>
</dbReference>
<evidence type="ECO:0000313" key="1">
    <source>
        <dbReference type="EMBL" id="KDR82311.1"/>
    </source>
</evidence>
<organism evidence="1 2">
    <name type="scientific">Galerina marginata (strain CBS 339.88)</name>
    <dbReference type="NCBI Taxonomy" id="685588"/>
    <lineage>
        <taxon>Eukaryota</taxon>
        <taxon>Fungi</taxon>
        <taxon>Dikarya</taxon>
        <taxon>Basidiomycota</taxon>
        <taxon>Agaricomycotina</taxon>
        <taxon>Agaricomycetes</taxon>
        <taxon>Agaricomycetidae</taxon>
        <taxon>Agaricales</taxon>
        <taxon>Agaricineae</taxon>
        <taxon>Strophariaceae</taxon>
        <taxon>Galerina</taxon>
    </lineage>
</organism>
<dbReference type="OrthoDB" id="2629491at2759"/>
<proteinExistence type="predicted"/>
<dbReference type="AlphaFoldDB" id="A0A067TGN0"/>